<dbReference type="InterPro" id="IPR036291">
    <property type="entry name" value="NAD(P)-bd_dom_sf"/>
</dbReference>
<dbReference type="PANTHER" id="PTHR43245">
    <property type="entry name" value="BIFUNCTIONAL POLYMYXIN RESISTANCE PROTEIN ARNA"/>
    <property type="match status" value="1"/>
</dbReference>
<dbReference type="AlphaFoldDB" id="A0AAD9NHY7"/>
<evidence type="ECO:0000313" key="2">
    <source>
        <dbReference type="EMBL" id="KAK2168956.1"/>
    </source>
</evidence>
<organism evidence="2 3">
    <name type="scientific">Paralvinella palmiformis</name>
    <dbReference type="NCBI Taxonomy" id="53620"/>
    <lineage>
        <taxon>Eukaryota</taxon>
        <taxon>Metazoa</taxon>
        <taxon>Spiralia</taxon>
        <taxon>Lophotrochozoa</taxon>
        <taxon>Annelida</taxon>
        <taxon>Polychaeta</taxon>
        <taxon>Sedentaria</taxon>
        <taxon>Canalipalpata</taxon>
        <taxon>Terebellida</taxon>
        <taxon>Terebelliformia</taxon>
        <taxon>Alvinellidae</taxon>
        <taxon>Paralvinella</taxon>
    </lineage>
</organism>
<dbReference type="Proteomes" id="UP001208570">
    <property type="component" value="Unassembled WGS sequence"/>
</dbReference>
<sequence length="390" mass="44013">MYDVLRVKQGDVFCVVGIMAENKDGKPNVIILGGVGFIGRNLVHYLVENDLINKIRVVDKVMPAMAWLSNKHKESFKRVEFKHANLINPRSVTNAFSTPDGTTFDFVINCASETKMGQSEAVYHDGVYKLSCNCAEEAGRHKVRRYIEMSTTQFGSSDKKPQTEVDKAEPWSLHAKYKLAVEDQLPHIPDLNFIIVRPVIVYGPSDRTGLTPRLVAGGIYRYLGEKMKLLWTKDLKMNTVHVHDVARALWHLCYHGNSGDIYNLADQGDTTQGKIADIISDMFDISHEYIGTLASKMANLSIDEVIQDINDKHMTPWGEACQKDGISNTPITPYIREDVLMHRHQFVNGTRILKTGFTYDHPTLTKDLLKEVLDDFIAMNLYPPSLIKGT</sequence>
<gene>
    <name evidence="2" type="ORF">LSH36_13g22038</name>
</gene>
<name>A0AAD9NHY7_9ANNE</name>
<evidence type="ECO:0000259" key="1">
    <source>
        <dbReference type="Pfam" id="PF01370"/>
    </source>
</evidence>
<accession>A0AAD9NHY7</accession>
<comment type="caution">
    <text evidence="2">The sequence shown here is derived from an EMBL/GenBank/DDBJ whole genome shotgun (WGS) entry which is preliminary data.</text>
</comment>
<protein>
    <recommendedName>
        <fullName evidence="1">NAD-dependent epimerase/dehydratase domain-containing protein</fullName>
    </recommendedName>
</protein>
<feature type="domain" description="NAD-dependent epimerase/dehydratase" evidence="1">
    <location>
        <begin position="29"/>
        <end position="265"/>
    </location>
</feature>
<evidence type="ECO:0000313" key="3">
    <source>
        <dbReference type="Proteomes" id="UP001208570"/>
    </source>
</evidence>
<reference evidence="2" key="1">
    <citation type="journal article" date="2023" name="Mol. Biol. Evol.">
        <title>Third-Generation Sequencing Reveals the Adaptive Role of the Epigenome in Three Deep-Sea Polychaetes.</title>
        <authorList>
            <person name="Perez M."/>
            <person name="Aroh O."/>
            <person name="Sun Y."/>
            <person name="Lan Y."/>
            <person name="Juniper S.K."/>
            <person name="Young C.R."/>
            <person name="Angers B."/>
            <person name="Qian P.Y."/>
        </authorList>
    </citation>
    <scope>NUCLEOTIDE SEQUENCE</scope>
    <source>
        <strain evidence="2">P08H-3</strain>
    </source>
</reference>
<dbReference type="InterPro" id="IPR001509">
    <property type="entry name" value="Epimerase_deHydtase"/>
</dbReference>
<proteinExistence type="predicted"/>
<dbReference type="Pfam" id="PF01370">
    <property type="entry name" value="Epimerase"/>
    <property type="match status" value="1"/>
</dbReference>
<dbReference type="SUPFAM" id="SSF51735">
    <property type="entry name" value="NAD(P)-binding Rossmann-fold domains"/>
    <property type="match status" value="1"/>
</dbReference>
<keyword evidence="3" id="KW-1185">Reference proteome</keyword>
<dbReference type="Gene3D" id="3.40.50.720">
    <property type="entry name" value="NAD(P)-binding Rossmann-like Domain"/>
    <property type="match status" value="1"/>
</dbReference>
<dbReference type="PANTHER" id="PTHR43245:SF11">
    <property type="entry name" value="LD23561P"/>
    <property type="match status" value="1"/>
</dbReference>
<dbReference type="InterPro" id="IPR050177">
    <property type="entry name" value="Lipid_A_modif_metabolic_enz"/>
</dbReference>
<dbReference type="EMBL" id="JAODUP010000013">
    <property type="protein sequence ID" value="KAK2168956.1"/>
    <property type="molecule type" value="Genomic_DNA"/>
</dbReference>